<accession>A0A1H2QP36</accession>
<keyword evidence="2" id="KW-1185">Reference proteome</keyword>
<organism evidence="1 2">
    <name type="scientific">Flavobacterium degerlachei</name>
    <dbReference type="NCBI Taxonomy" id="229203"/>
    <lineage>
        <taxon>Bacteria</taxon>
        <taxon>Pseudomonadati</taxon>
        <taxon>Bacteroidota</taxon>
        <taxon>Flavobacteriia</taxon>
        <taxon>Flavobacteriales</taxon>
        <taxon>Flavobacteriaceae</taxon>
        <taxon>Flavobacterium</taxon>
    </lineage>
</organism>
<proteinExistence type="predicted"/>
<gene>
    <name evidence="1" type="ORF">SAMN05444338_101232</name>
</gene>
<protein>
    <submittedName>
        <fullName evidence="1">Uncharacterized protein</fullName>
    </submittedName>
</protein>
<dbReference type="AlphaFoldDB" id="A0A1H2QP36"/>
<dbReference type="EMBL" id="FNMV01000001">
    <property type="protein sequence ID" value="SDW08891.1"/>
    <property type="molecule type" value="Genomic_DNA"/>
</dbReference>
<dbReference type="RefSeq" id="WP_091428659.1">
    <property type="nucleotide sequence ID" value="NZ_FNMV01000001.1"/>
</dbReference>
<dbReference type="STRING" id="229203.SAMN05444338_101232"/>
<evidence type="ECO:0000313" key="2">
    <source>
        <dbReference type="Proteomes" id="UP000198569"/>
    </source>
</evidence>
<sequence length="161" mass="19290">MKTIIYTLLLLLNVSFIYSQNLKSLEKDFNAFYVSNEIAKPIKYILFDGKECAHTKGENKEGTFYHINGDSFLYIKKRHKTDTLSIAILKKIKLQSSRRLHEEEVNFFMKKIEEYERKTNTKIPKSMPISRTHKYFKIYIFEKVNANKVIRREVEWQYATF</sequence>
<name>A0A1H2QP36_9FLAO</name>
<reference evidence="2" key="1">
    <citation type="submission" date="2016-10" db="EMBL/GenBank/DDBJ databases">
        <authorList>
            <person name="Varghese N."/>
            <person name="Submissions S."/>
        </authorList>
    </citation>
    <scope>NUCLEOTIDE SEQUENCE [LARGE SCALE GENOMIC DNA]</scope>
    <source>
        <strain evidence="2">DSM 15718</strain>
    </source>
</reference>
<evidence type="ECO:0000313" key="1">
    <source>
        <dbReference type="EMBL" id="SDW08891.1"/>
    </source>
</evidence>
<dbReference type="Proteomes" id="UP000198569">
    <property type="component" value="Unassembled WGS sequence"/>
</dbReference>